<dbReference type="RefSeq" id="WP_013041282.1">
    <property type="nucleotide sequence ID" value="NC_014006.1"/>
</dbReference>
<dbReference type="EMBL" id="AP010803">
    <property type="protein sequence ID" value="BAI98021.1"/>
    <property type="molecule type" value="Genomic_DNA"/>
</dbReference>
<dbReference type="eggNOG" id="COG1595">
    <property type="taxonomic scope" value="Bacteria"/>
</dbReference>
<dbReference type="InterPro" id="IPR013324">
    <property type="entry name" value="RNA_pol_sigma_r3/r4-like"/>
</dbReference>
<dbReference type="STRING" id="452662.SJA_C1-31870"/>
<evidence type="ECO:0000313" key="2">
    <source>
        <dbReference type="EMBL" id="BAI98021.1"/>
    </source>
</evidence>
<dbReference type="Proteomes" id="UP000007753">
    <property type="component" value="Chromosome 1"/>
</dbReference>
<feature type="domain" description="RNA polymerase sigma factor 70 region 4 type 2" evidence="1">
    <location>
        <begin position="11"/>
        <end position="60"/>
    </location>
</feature>
<dbReference type="InterPro" id="IPR013249">
    <property type="entry name" value="RNA_pol_sigma70_r4_t2"/>
</dbReference>
<name>D4Z5Y9_SPHIU</name>
<dbReference type="Gene3D" id="1.10.10.10">
    <property type="entry name" value="Winged helix-like DNA-binding domain superfamily/Winged helix DNA-binding domain"/>
    <property type="match status" value="1"/>
</dbReference>
<gene>
    <name evidence="2" type="ordered locus">SJA_C1-31870</name>
</gene>
<dbReference type="AlphaFoldDB" id="D4Z5Y9"/>
<dbReference type="SUPFAM" id="SSF88659">
    <property type="entry name" value="Sigma3 and sigma4 domains of RNA polymerase sigma factors"/>
    <property type="match status" value="1"/>
</dbReference>
<dbReference type="Pfam" id="PF08281">
    <property type="entry name" value="Sigma70_r4_2"/>
    <property type="match status" value="1"/>
</dbReference>
<keyword evidence="3" id="KW-1185">Reference proteome</keyword>
<dbReference type="HOGENOM" id="CLU_194638_1_0_5"/>
<dbReference type="GO" id="GO:0006352">
    <property type="term" value="P:DNA-templated transcription initiation"/>
    <property type="evidence" value="ECO:0007669"/>
    <property type="project" value="InterPro"/>
</dbReference>
<dbReference type="GO" id="GO:0003677">
    <property type="term" value="F:DNA binding"/>
    <property type="evidence" value="ECO:0007669"/>
    <property type="project" value="InterPro"/>
</dbReference>
<evidence type="ECO:0000259" key="1">
    <source>
        <dbReference type="Pfam" id="PF08281"/>
    </source>
</evidence>
<reference evidence="2 3" key="1">
    <citation type="journal article" date="2010" name="J. Bacteriol.">
        <title>Complete genome sequence of the representative gamma-hexachlorocyclohexane-degrading bacterium Sphingobium japonicum UT26.</title>
        <authorList>
            <person name="Nagata Y."/>
            <person name="Ohtsubo Y."/>
            <person name="Endo R."/>
            <person name="Ichikawa N."/>
            <person name="Ankai A."/>
            <person name="Oguchi A."/>
            <person name="Fukui S."/>
            <person name="Fujita N."/>
            <person name="Tsuda M."/>
        </authorList>
    </citation>
    <scope>NUCLEOTIDE SEQUENCE [LARGE SCALE GENOMIC DNA]</scope>
    <source>
        <strain evidence="3">DSM 16413 / CCM 7287 / MTCC 6362 / UT26 / NBRC 101211 / UT26S</strain>
    </source>
</reference>
<protein>
    <submittedName>
        <fullName evidence="2">ECF-type sigma factor</fullName>
    </submittedName>
</protein>
<dbReference type="GeneID" id="29274690"/>
<sequence>MNDSHDPALLERLEDALLRLPRIQRDIFLAVRLDALSYGEIAERTGLTKRQVERLFAKALGNFSRNLRDPLRQRWRRWLR</sequence>
<organism evidence="2 3">
    <name type="scientific">Sphingobium indicum (strain DSM 16413 / CCM 7287 / MTCC 6362 / UT26 / NBRC 101211 / UT26S)</name>
    <name type="common">Sphingobium japonicum</name>
    <dbReference type="NCBI Taxonomy" id="452662"/>
    <lineage>
        <taxon>Bacteria</taxon>
        <taxon>Pseudomonadati</taxon>
        <taxon>Pseudomonadota</taxon>
        <taxon>Alphaproteobacteria</taxon>
        <taxon>Sphingomonadales</taxon>
        <taxon>Sphingomonadaceae</taxon>
        <taxon>Sphingobium</taxon>
    </lineage>
</organism>
<dbReference type="GO" id="GO:0016987">
    <property type="term" value="F:sigma factor activity"/>
    <property type="evidence" value="ECO:0007669"/>
    <property type="project" value="InterPro"/>
</dbReference>
<accession>D4Z5Y9</accession>
<dbReference type="InterPro" id="IPR036388">
    <property type="entry name" value="WH-like_DNA-bd_sf"/>
</dbReference>
<evidence type="ECO:0000313" key="3">
    <source>
        <dbReference type="Proteomes" id="UP000007753"/>
    </source>
</evidence>
<proteinExistence type="predicted"/>
<dbReference type="KEGG" id="sjp:SJA_C1-31870"/>